<comment type="similarity">
    <text evidence="2">Belongs to the adenosylhomocysteinase family.</text>
</comment>
<dbReference type="SUPFAM" id="SSF51735">
    <property type="entry name" value="NAD(P)-binding Rossmann-fold domains"/>
    <property type="match status" value="1"/>
</dbReference>
<evidence type="ECO:0000256" key="3">
    <source>
        <dbReference type="ARBA" id="ARBA00022563"/>
    </source>
</evidence>
<dbReference type="Proteomes" id="UP000295198">
    <property type="component" value="Unassembled WGS sequence"/>
</dbReference>
<dbReference type="Gene3D" id="3.40.50.1480">
    <property type="entry name" value="Adenosylhomocysteinase-like"/>
    <property type="match status" value="1"/>
</dbReference>
<accession>A0A4Q4ZF46</accession>
<comment type="cofactor">
    <cofactor evidence="1">
        <name>NAD(+)</name>
        <dbReference type="ChEBI" id="CHEBI:57540"/>
    </cofactor>
</comment>
<dbReference type="GO" id="GO:0006730">
    <property type="term" value="P:one-carbon metabolic process"/>
    <property type="evidence" value="ECO:0007669"/>
    <property type="project" value="UniProtKB-KW"/>
</dbReference>
<dbReference type="EMBL" id="SDKM01000012">
    <property type="protein sequence ID" value="RYP86285.1"/>
    <property type="molecule type" value="Genomic_DNA"/>
</dbReference>
<evidence type="ECO:0000256" key="2">
    <source>
        <dbReference type="ARBA" id="ARBA00007122"/>
    </source>
</evidence>
<dbReference type="Pfam" id="PF00670">
    <property type="entry name" value="AdoHcyase_NAD"/>
    <property type="match status" value="1"/>
</dbReference>
<keyword evidence="6" id="KW-0378">Hydrolase</keyword>
<evidence type="ECO:0000259" key="5">
    <source>
        <dbReference type="SMART" id="SM00997"/>
    </source>
</evidence>
<keyword evidence="3" id="KW-0554">One-carbon metabolism</keyword>
<dbReference type="GO" id="GO:0004013">
    <property type="term" value="F:adenosylhomocysteinase activity"/>
    <property type="evidence" value="ECO:0007669"/>
    <property type="project" value="TreeGrafter"/>
</dbReference>
<dbReference type="OrthoDB" id="9802717at2"/>
<organism evidence="6 7">
    <name type="scientific">Nocardioides guangzhouensis</name>
    <dbReference type="NCBI Taxonomy" id="2497878"/>
    <lineage>
        <taxon>Bacteria</taxon>
        <taxon>Bacillati</taxon>
        <taxon>Actinomycetota</taxon>
        <taxon>Actinomycetes</taxon>
        <taxon>Propionibacteriales</taxon>
        <taxon>Nocardioidaceae</taxon>
        <taxon>Nocardioides</taxon>
    </lineage>
</organism>
<keyword evidence="4" id="KW-0520">NAD</keyword>
<dbReference type="InterPro" id="IPR042172">
    <property type="entry name" value="Adenosylhomocyst_ase-like_sf"/>
</dbReference>
<dbReference type="PANTHER" id="PTHR23420:SF0">
    <property type="entry name" value="ADENOSYLHOMOCYSTEINASE"/>
    <property type="match status" value="1"/>
</dbReference>
<dbReference type="InterPro" id="IPR036291">
    <property type="entry name" value="NAD(P)-bd_dom_sf"/>
</dbReference>
<dbReference type="InterPro" id="IPR000043">
    <property type="entry name" value="Adenosylhomocysteinase-like"/>
</dbReference>
<proteinExistence type="inferred from homology"/>
<dbReference type="SMART" id="SM00997">
    <property type="entry name" value="AdoHcyase_NAD"/>
    <property type="match status" value="1"/>
</dbReference>
<gene>
    <name evidence="6" type="ORF">EKO23_10055</name>
</gene>
<dbReference type="AlphaFoldDB" id="A0A4Q4ZF46"/>
<dbReference type="Gene3D" id="3.40.50.720">
    <property type="entry name" value="NAD(P)-binding Rossmann-like Domain"/>
    <property type="match status" value="1"/>
</dbReference>
<feature type="domain" description="S-adenosyl-L-homocysteine hydrolase NAD binding" evidence="5">
    <location>
        <begin position="177"/>
        <end position="335"/>
    </location>
</feature>
<comment type="caution">
    <text evidence="6">The sequence shown here is derived from an EMBL/GenBank/DDBJ whole genome shotgun (WGS) entry which is preliminary data.</text>
</comment>
<keyword evidence="7" id="KW-1185">Reference proteome</keyword>
<evidence type="ECO:0000256" key="1">
    <source>
        <dbReference type="ARBA" id="ARBA00001911"/>
    </source>
</evidence>
<evidence type="ECO:0000313" key="7">
    <source>
        <dbReference type="Proteomes" id="UP000295198"/>
    </source>
</evidence>
<evidence type="ECO:0000256" key="4">
    <source>
        <dbReference type="ARBA" id="ARBA00023027"/>
    </source>
</evidence>
<dbReference type="Pfam" id="PF05221">
    <property type="entry name" value="AdoHcyase"/>
    <property type="match status" value="1"/>
</dbReference>
<dbReference type="SUPFAM" id="SSF52283">
    <property type="entry name" value="Formate/glycerate dehydrogenase catalytic domain-like"/>
    <property type="match status" value="1"/>
</dbReference>
<name>A0A4Q4ZF46_9ACTN</name>
<dbReference type="RefSeq" id="WP_134716790.1">
    <property type="nucleotide sequence ID" value="NZ_SDKM01000012.1"/>
</dbReference>
<reference evidence="6 7" key="1">
    <citation type="submission" date="2019-01" db="EMBL/GenBank/DDBJ databases">
        <title>Nocardioides guangzhouensis sp. nov., an actinobacterium isolated from soil.</title>
        <authorList>
            <person name="Fu Y."/>
            <person name="Cai Y."/>
            <person name="Lin Z."/>
            <person name="Chen P."/>
        </authorList>
    </citation>
    <scope>NUCLEOTIDE SEQUENCE [LARGE SCALE GENOMIC DNA]</scope>
    <source>
        <strain evidence="6 7">130</strain>
    </source>
</reference>
<sequence length="388" mass="40942">MTARVLPVNWCTGVMDAAELEWIAWTTPITTSFGAALATSDLGGRTVACRQHITADTICILTPFVEAGVRVRLAPCNPDSTDDRAAAHLASIGVEVRARAGMSADELDESLAWLVSEPADALCDMGGDLIAAAAAAGHRPAGALEATTTGLHRLRGLAIPFPVLDWNGIALKELIHNRHHVGVETWPAFTAITGLALYGREVVVVGYGPVGQGVADSARDLGAVVTVVDLDPVRLVQARHAGCRVAEMTAALRTASVIVTATGFDGVLGERQLSQVAEGAILVNVGHSDREIDVAWLDRHPSTRVRRHLERYELDGRRVYLLNRGSLVNLAAGLGIGAPQLFDPFAAIMLLGLDAILSGQTADLPNGVQRYPHPLEARVARALATGSA</sequence>
<dbReference type="GO" id="GO:0033353">
    <property type="term" value="P:S-adenosylmethionine cycle"/>
    <property type="evidence" value="ECO:0007669"/>
    <property type="project" value="TreeGrafter"/>
</dbReference>
<dbReference type="InterPro" id="IPR015878">
    <property type="entry name" value="Ado_hCys_hydrolase_NAD-bd"/>
</dbReference>
<evidence type="ECO:0000313" key="6">
    <source>
        <dbReference type="EMBL" id="RYP86285.1"/>
    </source>
</evidence>
<dbReference type="PANTHER" id="PTHR23420">
    <property type="entry name" value="ADENOSYLHOMOCYSTEINASE"/>
    <property type="match status" value="1"/>
</dbReference>
<protein>
    <submittedName>
        <fullName evidence="6">S-adenosyl-L-homocysteine hydrolase</fullName>
    </submittedName>
</protein>
<dbReference type="GO" id="GO:0005829">
    <property type="term" value="C:cytosol"/>
    <property type="evidence" value="ECO:0007669"/>
    <property type="project" value="TreeGrafter"/>
</dbReference>
<dbReference type="SMART" id="SM00996">
    <property type="entry name" value="AdoHcyase"/>
    <property type="match status" value="1"/>
</dbReference>